<dbReference type="EMBL" id="JAKGSG010000049">
    <property type="protein sequence ID" value="MCF4122812.1"/>
    <property type="molecule type" value="Genomic_DNA"/>
</dbReference>
<dbReference type="CDD" id="cd11614">
    <property type="entry name" value="SAF_CpaB_FlgA_like"/>
    <property type="match status" value="1"/>
</dbReference>
<comment type="caution">
    <text evidence="2">The sequence shown here is derived from an EMBL/GenBank/DDBJ whole genome shotgun (WGS) entry which is preliminary data.</text>
</comment>
<evidence type="ECO:0000259" key="1">
    <source>
        <dbReference type="SMART" id="SM00858"/>
    </source>
</evidence>
<keyword evidence="3" id="KW-1185">Reference proteome</keyword>
<feature type="domain" description="SAF" evidence="1">
    <location>
        <begin position="40"/>
        <end position="104"/>
    </location>
</feature>
<sequence>MNRRIVAALAAVLLAVVGVVLLTGYVTGADRRAMAGMETTTVLVVTKPVAAGTSSESLAKLVAPRELPVAAVAPGALTGLEKVAGKVTTADLVVGEQLLADRFAAPEAAGGDVVVPDGLHELSVLLEDQRVLGGSLAAGDTVGVFVTTESGQTHLTLHEALVSHVEGGLTPADDEGDADPAAVVVPDGSVMITLALSAADAEKVVWAQERGSIWLSREPAGAPRDGTRIVTEENVFS</sequence>
<proteinExistence type="predicted"/>
<name>A0AA41QGP1_9MICO</name>
<reference evidence="2" key="1">
    <citation type="submission" date="2022-01" db="EMBL/GenBank/DDBJ databases">
        <title>Antribacter sp. nov., isolated from Guizhou of China.</title>
        <authorList>
            <person name="Chengliang C."/>
            <person name="Ya Z."/>
        </authorList>
    </citation>
    <scope>NUCLEOTIDE SEQUENCE</scope>
    <source>
        <strain evidence="2">KLBMP 9083</strain>
    </source>
</reference>
<dbReference type="SMART" id="SM00858">
    <property type="entry name" value="SAF"/>
    <property type="match status" value="1"/>
</dbReference>
<dbReference type="Proteomes" id="UP001165405">
    <property type="component" value="Unassembled WGS sequence"/>
</dbReference>
<gene>
    <name evidence="2" type="ORF">L1785_17690</name>
</gene>
<evidence type="ECO:0000313" key="3">
    <source>
        <dbReference type="Proteomes" id="UP001165405"/>
    </source>
</evidence>
<dbReference type="InterPro" id="IPR031571">
    <property type="entry name" value="RcpC_dom"/>
</dbReference>
<organism evidence="2 3">
    <name type="scientific">Antribacter soli</name>
    <dbReference type="NCBI Taxonomy" id="2910976"/>
    <lineage>
        <taxon>Bacteria</taxon>
        <taxon>Bacillati</taxon>
        <taxon>Actinomycetota</taxon>
        <taxon>Actinomycetes</taxon>
        <taxon>Micrococcales</taxon>
        <taxon>Promicromonosporaceae</taxon>
        <taxon>Antribacter</taxon>
    </lineage>
</organism>
<dbReference type="RefSeq" id="WP_236090605.1">
    <property type="nucleotide sequence ID" value="NZ_JAKGSG010000049.1"/>
</dbReference>
<dbReference type="AlphaFoldDB" id="A0AA41QGP1"/>
<dbReference type="InterPro" id="IPR013974">
    <property type="entry name" value="SAF"/>
</dbReference>
<protein>
    <submittedName>
        <fullName evidence="2">RcpC/CpaB family pilus assembly protein</fullName>
    </submittedName>
</protein>
<dbReference type="Pfam" id="PF16976">
    <property type="entry name" value="RcpC"/>
    <property type="match status" value="1"/>
</dbReference>
<evidence type="ECO:0000313" key="2">
    <source>
        <dbReference type="EMBL" id="MCF4122812.1"/>
    </source>
</evidence>
<accession>A0AA41QGP1</accession>